<dbReference type="RefSeq" id="XP_042996145.1">
    <property type="nucleotide sequence ID" value="XM_043140211.1"/>
</dbReference>
<feature type="compositionally biased region" description="Basic and acidic residues" evidence="1">
    <location>
        <begin position="278"/>
        <end position="288"/>
    </location>
</feature>
<keyword evidence="4" id="KW-1185">Reference proteome</keyword>
<gene>
    <name evidence="3" type="ORF">UV8b_02713</name>
    <name evidence="2" type="ORF">UVI_02031160</name>
</gene>
<dbReference type="AlphaFoldDB" id="A0A1B5L181"/>
<protein>
    <recommendedName>
        <fullName evidence="6">Autophagy-related protein 6</fullName>
    </recommendedName>
</protein>
<evidence type="ECO:0008006" key="6">
    <source>
        <dbReference type="Google" id="ProtNLM"/>
    </source>
</evidence>
<feature type="compositionally biased region" description="Low complexity" evidence="1">
    <location>
        <begin position="37"/>
        <end position="53"/>
    </location>
</feature>
<dbReference type="KEGG" id="uvi:66063491"/>
<proteinExistence type="predicted"/>
<reference evidence="2" key="1">
    <citation type="journal article" date="2016" name="Genome Announc.">
        <title>Genome Sequence of Ustilaginoidea virens IPU010, a Rice Pathogenic Fungus Causing False Smut.</title>
        <authorList>
            <person name="Kumagai T."/>
            <person name="Ishii T."/>
            <person name="Terai G."/>
            <person name="Umemura M."/>
            <person name="Machida M."/>
            <person name="Asai K."/>
        </authorList>
    </citation>
    <scope>NUCLEOTIDE SEQUENCE [LARGE SCALE GENOMIC DNA]</scope>
    <source>
        <strain evidence="2">IPU010</strain>
    </source>
</reference>
<reference evidence="3" key="3">
    <citation type="submission" date="2020-03" db="EMBL/GenBank/DDBJ databases">
        <title>A mixture of massive structural variations and highly conserved coding sequences in Ustilaginoidea virens genome.</title>
        <authorList>
            <person name="Zhang K."/>
            <person name="Zhao Z."/>
            <person name="Zhang Z."/>
            <person name="Li Y."/>
            <person name="Hsiang T."/>
            <person name="Sun W."/>
        </authorList>
    </citation>
    <scope>NUCLEOTIDE SEQUENCE</scope>
    <source>
        <strain evidence="3">UV-8b</strain>
    </source>
</reference>
<evidence type="ECO:0000313" key="5">
    <source>
        <dbReference type="Proteomes" id="UP000054053"/>
    </source>
</evidence>
<organism evidence="2 5">
    <name type="scientific">Ustilaginoidea virens</name>
    <name type="common">Rice false smut fungus</name>
    <name type="synonym">Villosiclava virens</name>
    <dbReference type="NCBI Taxonomy" id="1159556"/>
    <lineage>
        <taxon>Eukaryota</taxon>
        <taxon>Fungi</taxon>
        <taxon>Dikarya</taxon>
        <taxon>Ascomycota</taxon>
        <taxon>Pezizomycotina</taxon>
        <taxon>Sordariomycetes</taxon>
        <taxon>Hypocreomycetidae</taxon>
        <taxon>Hypocreales</taxon>
        <taxon>Clavicipitaceae</taxon>
        <taxon>Ustilaginoidea</taxon>
    </lineage>
</organism>
<evidence type="ECO:0000256" key="1">
    <source>
        <dbReference type="SAM" id="MobiDB-lite"/>
    </source>
</evidence>
<feature type="region of interest" description="Disordered" evidence="1">
    <location>
        <begin position="278"/>
        <end position="312"/>
    </location>
</feature>
<dbReference type="Proteomes" id="UP000054053">
    <property type="component" value="Unassembled WGS sequence"/>
</dbReference>
<sequence length="312" mass="34799">MGWFSSIFGSEKPSDPLGKLDPKLREFLEREAPVKYTTAQPSSSTAPTGAAPTKDAQNVSEPTERPAVPSSSLHQDGRYAHLWTNYRPLAEVESEAATEHDKLMDVLEGFKERKAAIGRAALENCALQQEEWANCMKSGSWEDQLQMCRHQLRRFERCYTMQSRFLRALGHSSAIGRPASVDEDIQMHADTLYQRMLDHEAAVEQAKKDGSPVPVFNPALPRANVAKVNPTTELEKHWREKLDKLPEEERVVEEAALRADLQAESEVARSVKQIWAAQKEERDTRKADGQSTFGDTLASLLGRGGSDGGKAR</sequence>
<evidence type="ECO:0000313" key="3">
    <source>
        <dbReference type="EMBL" id="QUC18472.1"/>
    </source>
</evidence>
<reference evidence="5" key="2">
    <citation type="journal article" date="2016" name="Genome Announc.">
        <title>Genome sequence of Ustilaginoidea virens IPU010, a rice pathogenic fungus causing false smut.</title>
        <authorList>
            <person name="Kumagai T."/>
            <person name="Ishii T."/>
            <person name="Terai G."/>
            <person name="Umemura M."/>
            <person name="Machida M."/>
            <person name="Asai K."/>
        </authorList>
    </citation>
    <scope>NUCLEOTIDE SEQUENCE [LARGE SCALE GENOMIC DNA]</scope>
    <source>
        <strain evidence="5">IPU010</strain>
    </source>
</reference>
<feature type="compositionally biased region" description="Basic and acidic residues" evidence="1">
    <location>
        <begin position="12"/>
        <end position="33"/>
    </location>
</feature>
<dbReference type="EMBL" id="BBTG02000014">
    <property type="protein sequence ID" value="GAO17179.1"/>
    <property type="molecule type" value="Genomic_DNA"/>
</dbReference>
<evidence type="ECO:0000313" key="4">
    <source>
        <dbReference type="Proteomes" id="UP000027002"/>
    </source>
</evidence>
<dbReference type="GeneID" id="66063491"/>
<dbReference type="OrthoDB" id="2103031at2759"/>
<accession>A0A1B5L181</accession>
<feature type="compositionally biased region" description="Gly residues" evidence="1">
    <location>
        <begin position="302"/>
        <end position="312"/>
    </location>
</feature>
<name>A0A1B5L181_USTVR</name>
<dbReference type="Proteomes" id="UP000027002">
    <property type="component" value="Chromosome 2"/>
</dbReference>
<evidence type="ECO:0000313" key="2">
    <source>
        <dbReference type="EMBL" id="GAO17179.1"/>
    </source>
</evidence>
<feature type="region of interest" description="Disordered" evidence="1">
    <location>
        <begin position="1"/>
        <end position="74"/>
    </location>
</feature>
<dbReference type="EMBL" id="CP072754">
    <property type="protein sequence ID" value="QUC18472.1"/>
    <property type="molecule type" value="Genomic_DNA"/>
</dbReference>